<dbReference type="SUPFAM" id="SSF55120">
    <property type="entry name" value="Pseudouridine synthase"/>
    <property type="match status" value="1"/>
</dbReference>
<dbReference type="GO" id="GO:0009982">
    <property type="term" value="F:pseudouridine synthase activity"/>
    <property type="evidence" value="ECO:0007669"/>
    <property type="project" value="InterPro"/>
</dbReference>
<dbReference type="Pfam" id="PF00849">
    <property type="entry name" value="PseudoU_synth_2"/>
    <property type="match status" value="1"/>
</dbReference>
<gene>
    <name evidence="5" type="ORF">HYH03_007807</name>
</gene>
<dbReference type="PANTHER" id="PTHR21600">
    <property type="entry name" value="MITOCHONDRIAL RNA PSEUDOURIDINE SYNTHASE"/>
    <property type="match status" value="1"/>
</dbReference>
<feature type="region of interest" description="Disordered" evidence="3">
    <location>
        <begin position="29"/>
        <end position="86"/>
    </location>
</feature>
<evidence type="ECO:0000256" key="1">
    <source>
        <dbReference type="ARBA" id="ARBA00000073"/>
    </source>
</evidence>
<keyword evidence="6" id="KW-1185">Reference proteome</keyword>
<dbReference type="OrthoDB" id="418349at2759"/>
<comment type="catalytic activity">
    <reaction evidence="1">
        <text>a uridine in RNA = a pseudouridine in RNA</text>
        <dbReference type="Rhea" id="RHEA:48348"/>
        <dbReference type="Rhea" id="RHEA-COMP:12068"/>
        <dbReference type="Rhea" id="RHEA-COMP:12069"/>
        <dbReference type="ChEBI" id="CHEBI:65314"/>
        <dbReference type="ChEBI" id="CHEBI:65315"/>
    </reaction>
</comment>
<proteinExistence type="inferred from homology"/>
<feature type="compositionally biased region" description="Acidic residues" evidence="3">
    <location>
        <begin position="45"/>
        <end position="54"/>
    </location>
</feature>
<name>A0A836C072_9CHLO</name>
<dbReference type="CDD" id="cd02869">
    <property type="entry name" value="PseudoU_synth_RluA_like"/>
    <property type="match status" value="1"/>
</dbReference>
<dbReference type="PROSITE" id="PS01129">
    <property type="entry name" value="PSI_RLU"/>
    <property type="match status" value="1"/>
</dbReference>
<dbReference type="InterPro" id="IPR006145">
    <property type="entry name" value="PsdUridine_synth_RsuA/RluA"/>
</dbReference>
<sequence>MVVHIAPGHHSGTLVNALLHHCALPPMDLAQASGSGSGSSRGELDPDSDPDLDPDLAAGDELADDEGVGVGLGPLGPGPAALQLPSGPGLAPAAGAVLPSGSASASVPAAGGVLRPGIVHRLDKGTSGLMVVAKSEAALVRLQAQFKARTTDRNYVSITVGCPAPARGRVETNICRDPRDRKRMAAAPYGSTRGRTAASGYSVEAALAGGGAALVRWKLDTGRTHQIRVHAKHVGHPLLGDEAYGGTGSSAVASVARGGLPADEVRTCVEELGRPALHALTLGFSHPVTGERLAFEVPPPEDFRQALQRLGGHWPM</sequence>
<dbReference type="GO" id="GO:0003723">
    <property type="term" value="F:RNA binding"/>
    <property type="evidence" value="ECO:0007669"/>
    <property type="project" value="InterPro"/>
</dbReference>
<dbReference type="InterPro" id="IPR006224">
    <property type="entry name" value="PsdUridine_synth_RluA-like_CS"/>
</dbReference>
<dbReference type="EMBL" id="JAEHOE010000033">
    <property type="protein sequence ID" value="KAG2494173.1"/>
    <property type="molecule type" value="Genomic_DNA"/>
</dbReference>
<dbReference type="InterPro" id="IPR020103">
    <property type="entry name" value="PsdUridine_synth_cat_dom_sf"/>
</dbReference>
<dbReference type="InterPro" id="IPR050188">
    <property type="entry name" value="RluA_PseudoU_synthase"/>
</dbReference>
<dbReference type="Gene3D" id="3.30.2350.10">
    <property type="entry name" value="Pseudouridine synthase"/>
    <property type="match status" value="1"/>
</dbReference>
<comment type="similarity">
    <text evidence="2">Belongs to the pseudouridine synthase RluA family.</text>
</comment>
<organism evidence="5 6">
    <name type="scientific">Edaphochlamys debaryana</name>
    <dbReference type="NCBI Taxonomy" id="47281"/>
    <lineage>
        <taxon>Eukaryota</taxon>
        <taxon>Viridiplantae</taxon>
        <taxon>Chlorophyta</taxon>
        <taxon>core chlorophytes</taxon>
        <taxon>Chlorophyceae</taxon>
        <taxon>CS clade</taxon>
        <taxon>Chlamydomonadales</taxon>
        <taxon>Chlamydomonadales incertae sedis</taxon>
        <taxon>Edaphochlamys</taxon>
    </lineage>
</organism>
<dbReference type="GO" id="GO:0000455">
    <property type="term" value="P:enzyme-directed rRNA pseudouridine synthesis"/>
    <property type="evidence" value="ECO:0007669"/>
    <property type="project" value="TreeGrafter"/>
</dbReference>
<evidence type="ECO:0000313" key="5">
    <source>
        <dbReference type="EMBL" id="KAG2494173.1"/>
    </source>
</evidence>
<evidence type="ECO:0000259" key="4">
    <source>
        <dbReference type="Pfam" id="PF00849"/>
    </source>
</evidence>
<reference evidence="5" key="1">
    <citation type="journal article" date="2020" name="bioRxiv">
        <title>Comparative genomics of Chlamydomonas.</title>
        <authorList>
            <person name="Craig R.J."/>
            <person name="Hasan A.R."/>
            <person name="Ness R.W."/>
            <person name="Keightley P.D."/>
        </authorList>
    </citation>
    <scope>NUCLEOTIDE SEQUENCE</scope>
    <source>
        <strain evidence="5">CCAP 11/70</strain>
    </source>
</reference>
<dbReference type="PANTHER" id="PTHR21600:SF87">
    <property type="entry name" value="RNA PSEUDOURIDYLATE SYNTHASE DOMAIN-CONTAINING PROTEIN 1"/>
    <property type="match status" value="1"/>
</dbReference>
<dbReference type="Proteomes" id="UP000612055">
    <property type="component" value="Unassembled WGS sequence"/>
</dbReference>
<evidence type="ECO:0000256" key="2">
    <source>
        <dbReference type="ARBA" id="ARBA00010876"/>
    </source>
</evidence>
<protein>
    <recommendedName>
        <fullName evidence="4">Pseudouridine synthase RsuA/RluA-like domain-containing protein</fullName>
    </recommendedName>
</protein>
<comment type="caution">
    <text evidence="5">The sequence shown here is derived from an EMBL/GenBank/DDBJ whole genome shotgun (WGS) entry which is preliminary data.</text>
</comment>
<feature type="domain" description="Pseudouridine synthase RsuA/RluA-like" evidence="4">
    <location>
        <begin position="107"/>
        <end position="233"/>
    </location>
</feature>
<accession>A0A836C072</accession>
<evidence type="ECO:0000313" key="6">
    <source>
        <dbReference type="Proteomes" id="UP000612055"/>
    </source>
</evidence>
<dbReference type="AlphaFoldDB" id="A0A836C072"/>
<evidence type="ECO:0000256" key="3">
    <source>
        <dbReference type="SAM" id="MobiDB-lite"/>
    </source>
</evidence>